<sequence length="375" mass="39412">MYFDLNVPIPNVAQTSAQGASKKGNGKQQPTPGSSSSSSITFSASQISRVEARVDLLVRLGYTVIAFNQLVHKKVDPKVHVNTAESLVRQLRNRPGLVYLKRLNIILDEDSEKGFGLTTANASLFPSYDLIGFVPLTQASFALACLTHSMPSPLTAHIISLPLTLPRLAFNLKHTLIRTAIKNGAVFEISYVGALGGENEPVLVNAGAAENGAPAAKRNWWAPAKELVRVTKGKSVVVSGGVVSEADLRAPTDVDNLITLLGLAQDVAHASLTKVPKSLVLRAQTRRTYRAVFSEPTVIIPEGTAHSAPAASLGGGDPTPASDATGGSSQSAKKRPRAEEAEAGPTGSTPGTGTGIGDAQKKRRRKNKGAQLAHG</sequence>
<dbReference type="PANTHER" id="PTHR13031:SF0">
    <property type="entry name" value="RIBONUCLEASE P PROTEIN SUBUNIT P30"/>
    <property type="match status" value="1"/>
</dbReference>
<dbReference type="InterPro" id="IPR002738">
    <property type="entry name" value="RNase_P_p30"/>
</dbReference>
<dbReference type="EMBL" id="JAACJP010000043">
    <property type="protein sequence ID" value="KAF5372331.1"/>
    <property type="molecule type" value="Genomic_DNA"/>
</dbReference>
<dbReference type="GO" id="GO:0008033">
    <property type="term" value="P:tRNA processing"/>
    <property type="evidence" value="ECO:0007669"/>
    <property type="project" value="UniProtKB-KW"/>
</dbReference>
<protein>
    <recommendedName>
        <fullName evidence="7">PHP domain-like protein</fullName>
    </recommendedName>
</protein>
<dbReference type="OrthoDB" id="17948at2759"/>
<dbReference type="PANTHER" id="PTHR13031">
    <property type="entry name" value="RIBONUCLEASE P SUBUNIT P30"/>
    <property type="match status" value="1"/>
</dbReference>
<comment type="similarity">
    <text evidence="2">Belongs to the eukaryotic/archaeal RNase P protein component 3 family.</text>
</comment>
<dbReference type="Proteomes" id="UP000565441">
    <property type="component" value="Unassembled WGS sequence"/>
</dbReference>
<evidence type="ECO:0000256" key="1">
    <source>
        <dbReference type="ARBA" id="ARBA00004123"/>
    </source>
</evidence>
<comment type="subcellular location">
    <subcellularLocation>
        <location evidence="1">Nucleus</location>
    </subcellularLocation>
</comment>
<name>A0A8H5GVZ5_9AGAR</name>
<reference evidence="5 6" key="1">
    <citation type="journal article" date="2020" name="ISME J.">
        <title>Uncovering the hidden diversity of litter-decomposition mechanisms in mushroom-forming fungi.</title>
        <authorList>
            <person name="Floudas D."/>
            <person name="Bentzer J."/>
            <person name="Ahren D."/>
            <person name="Johansson T."/>
            <person name="Persson P."/>
            <person name="Tunlid A."/>
        </authorList>
    </citation>
    <scope>NUCLEOTIDE SEQUENCE [LARGE SCALE GENOMIC DNA]</scope>
    <source>
        <strain evidence="5 6">CBS 661.87</strain>
    </source>
</reference>
<dbReference type="GO" id="GO:0005655">
    <property type="term" value="C:nucleolar ribonuclease P complex"/>
    <property type="evidence" value="ECO:0007669"/>
    <property type="project" value="TreeGrafter"/>
</dbReference>
<evidence type="ECO:0000313" key="5">
    <source>
        <dbReference type="EMBL" id="KAF5372331.1"/>
    </source>
</evidence>
<proteinExistence type="inferred from homology"/>
<evidence type="ECO:0000256" key="3">
    <source>
        <dbReference type="ARBA" id="ARBA00022694"/>
    </source>
</evidence>
<evidence type="ECO:0008006" key="7">
    <source>
        <dbReference type="Google" id="ProtNLM"/>
    </source>
</evidence>
<gene>
    <name evidence="5" type="ORF">D9615_009283</name>
</gene>
<evidence type="ECO:0000313" key="6">
    <source>
        <dbReference type="Proteomes" id="UP000565441"/>
    </source>
</evidence>
<comment type="caution">
    <text evidence="5">The sequence shown here is derived from an EMBL/GenBank/DDBJ whole genome shotgun (WGS) entry which is preliminary data.</text>
</comment>
<feature type="region of interest" description="Disordered" evidence="4">
    <location>
        <begin position="304"/>
        <end position="375"/>
    </location>
</feature>
<organism evidence="5 6">
    <name type="scientific">Tricholomella constricta</name>
    <dbReference type="NCBI Taxonomy" id="117010"/>
    <lineage>
        <taxon>Eukaryota</taxon>
        <taxon>Fungi</taxon>
        <taxon>Dikarya</taxon>
        <taxon>Basidiomycota</taxon>
        <taxon>Agaricomycotina</taxon>
        <taxon>Agaricomycetes</taxon>
        <taxon>Agaricomycetidae</taxon>
        <taxon>Agaricales</taxon>
        <taxon>Tricholomatineae</taxon>
        <taxon>Lyophyllaceae</taxon>
        <taxon>Tricholomella</taxon>
    </lineage>
</organism>
<dbReference type="Gene3D" id="3.20.20.140">
    <property type="entry name" value="Metal-dependent hydrolases"/>
    <property type="match status" value="1"/>
</dbReference>
<dbReference type="SUPFAM" id="SSF89550">
    <property type="entry name" value="PHP domain-like"/>
    <property type="match status" value="1"/>
</dbReference>
<keyword evidence="6" id="KW-1185">Reference proteome</keyword>
<feature type="region of interest" description="Disordered" evidence="4">
    <location>
        <begin position="14"/>
        <end position="40"/>
    </location>
</feature>
<dbReference type="InterPro" id="IPR016195">
    <property type="entry name" value="Pol/histidinol_Pase-like"/>
</dbReference>
<dbReference type="AlphaFoldDB" id="A0A8H5GVZ5"/>
<evidence type="ECO:0000256" key="4">
    <source>
        <dbReference type="SAM" id="MobiDB-lite"/>
    </source>
</evidence>
<dbReference type="Pfam" id="PF01876">
    <property type="entry name" value="RNase_P_p30"/>
    <property type="match status" value="1"/>
</dbReference>
<dbReference type="GO" id="GO:0003723">
    <property type="term" value="F:RNA binding"/>
    <property type="evidence" value="ECO:0007669"/>
    <property type="project" value="TreeGrafter"/>
</dbReference>
<keyword evidence="3" id="KW-0819">tRNA processing</keyword>
<accession>A0A8H5GVZ5</accession>
<evidence type="ECO:0000256" key="2">
    <source>
        <dbReference type="ARBA" id="ARBA00007331"/>
    </source>
</evidence>